<organism evidence="2 3">
    <name type="scientific">Racocetra fulgida</name>
    <dbReference type="NCBI Taxonomy" id="60492"/>
    <lineage>
        <taxon>Eukaryota</taxon>
        <taxon>Fungi</taxon>
        <taxon>Fungi incertae sedis</taxon>
        <taxon>Mucoromycota</taxon>
        <taxon>Glomeromycotina</taxon>
        <taxon>Glomeromycetes</taxon>
        <taxon>Diversisporales</taxon>
        <taxon>Gigasporaceae</taxon>
        <taxon>Racocetra</taxon>
    </lineage>
</organism>
<dbReference type="OrthoDB" id="2439367at2759"/>
<dbReference type="AlphaFoldDB" id="A0A9N9H776"/>
<evidence type="ECO:0000313" key="2">
    <source>
        <dbReference type="EMBL" id="CAG8661943.1"/>
    </source>
</evidence>
<protein>
    <submittedName>
        <fullName evidence="2">13719_t:CDS:1</fullName>
    </submittedName>
</protein>
<comment type="caution">
    <text evidence="2">The sequence shown here is derived from an EMBL/GenBank/DDBJ whole genome shotgun (WGS) entry which is preliminary data.</text>
</comment>
<dbReference type="Pfam" id="PF03732">
    <property type="entry name" value="Retrotrans_gag"/>
    <property type="match status" value="1"/>
</dbReference>
<reference evidence="2" key="1">
    <citation type="submission" date="2021-06" db="EMBL/GenBank/DDBJ databases">
        <authorList>
            <person name="Kallberg Y."/>
            <person name="Tangrot J."/>
            <person name="Rosling A."/>
        </authorList>
    </citation>
    <scope>NUCLEOTIDE SEQUENCE</scope>
    <source>
        <strain evidence="2">IN212</strain>
    </source>
</reference>
<dbReference type="Proteomes" id="UP000789396">
    <property type="component" value="Unassembled WGS sequence"/>
</dbReference>
<evidence type="ECO:0000313" key="3">
    <source>
        <dbReference type="Proteomes" id="UP000789396"/>
    </source>
</evidence>
<keyword evidence="3" id="KW-1185">Reference proteome</keyword>
<feature type="non-terminal residue" evidence="2">
    <location>
        <position position="1"/>
    </location>
</feature>
<dbReference type="InterPro" id="IPR005162">
    <property type="entry name" value="Retrotrans_gag_dom"/>
</dbReference>
<name>A0A9N9H776_9GLOM</name>
<accession>A0A9N9H776</accession>
<dbReference type="EMBL" id="CAJVPZ010014940">
    <property type="protein sequence ID" value="CAG8661943.1"/>
    <property type="molecule type" value="Genomic_DNA"/>
</dbReference>
<feature type="domain" description="Retrotransposon gag" evidence="1">
    <location>
        <begin position="49"/>
        <end position="96"/>
    </location>
</feature>
<evidence type="ECO:0000259" key="1">
    <source>
        <dbReference type="Pfam" id="PF03732"/>
    </source>
</evidence>
<proteinExistence type="predicted"/>
<gene>
    <name evidence="2" type="ORF">RFULGI_LOCUS8885</name>
</gene>
<sequence length="205" mass="23513">TFNDFVQCFILQQEQLNKNVVQVIQNQAGASGSTPAKGLSVQLPIFEGKEEKTQLRNIKQTTTVQEYVARYQNLLGQVDGMHEADKILYFTEGLKPSTKAEVSYRAPEKLDDAIKLATTYNVAIYGEAEKKRRIISDVQTNTQKGEGLRITESIPMELDKVEASKYRKYKKRTFKTINDSTKAELRRKELCFWMWPKRLSGKKLP</sequence>